<dbReference type="GO" id="GO:0005085">
    <property type="term" value="F:guanyl-nucleotide exchange factor activity"/>
    <property type="evidence" value="ECO:0007669"/>
    <property type="project" value="TreeGrafter"/>
</dbReference>
<dbReference type="Gene3D" id="2.130.10.30">
    <property type="entry name" value="Regulator of chromosome condensation 1/beta-lactamase-inhibitor protein II"/>
    <property type="match status" value="3"/>
</dbReference>
<dbReference type="OrthoDB" id="70707at2759"/>
<feature type="repeat" description="RCC1" evidence="2">
    <location>
        <begin position="231"/>
        <end position="283"/>
    </location>
</feature>
<dbReference type="GO" id="GO:0070131">
    <property type="term" value="P:positive regulation of mitochondrial translation"/>
    <property type="evidence" value="ECO:0007669"/>
    <property type="project" value="TreeGrafter"/>
</dbReference>
<dbReference type="OMA" id="GSFCMAL"/>
<dbReference type="InterPro" id="IPR058923">
    <property type="entry name" value="RCC1-like_dom"/>
</dbReference>
<dbReference type="EMBL" id="LR899009">
    <property type="protein sequence ID" value="CAD7078817.1"/>
    <property type="molecule type" value="Genomic_DNA"/>
</dbReference>
<dbReference type="GO" id="GO:0019843">
    <property type="term" value="F:rRNA binding"/>
    <property type="evidence" value="ECO:0007669"/>
    <property type="project" value="TreeGrafter"/>
</dbReference>
<keyword evidence="1" id="KW-0677">Repeat</keyword>
<dbReference type="GO" id="GO:0005743">
    <property type="term" value="C:mitochondrial inner membrane"/>
    <property type="evidence" value="ECO:0007669"/>
    <property type="project" value="TreeGrafter"/>
</dbReference>
<dbReference type="Pfam" id="PF00415">
    <property type="entry name" value="RCC1"/>
    <property type="match status" value="1"/>
</dbReference>
<evidence type="ECO:0000256" key="1">
    <source>
        <dbReference type="ARBA" id="ARBA00022737"/>
    </source>
</evidence>
<dbReference type="PANTHER" id="PTHR46337:SF1">
    <property type="entry name" value="RCC1-LIKE G EXCHANGING FACTOR-LIKE PROTEIN"/>
    <property type="match status" value="1"/>
</dbReference>
<sequence length="448" mass="49065">MKRFPFSTQWIRNYTSKAKRSVLLQDIDSLSTHEFPIKSRNRLRTYVWGLSRTGALGVNTSVKQSEDYYRHVVHHPTRLQFGENTDVLDIAAGYGFSAFAVRRTDGETLFGTGMNTDGQLGLQQRPSGSTWDIVIYPTPINLPRKEGETPDDLEIKSMSAGRAHLVVVAKNGAVFTLGNNSYGQCARRIVEDEAYKSSGIINRIDKLAGDDDVVESVECGQDHTLFLMRSGNVYSCGWGADGQTGLDNFDNTSEPQQVEGDIKGEKIVKVSSRADCVLAVNAAGEVFGWGNSEYGQLSESEDAPTQISVPRHLKITKGLGKIIDVAAGGSVCMALNDEGDVFTWGYGILGFGPNVEQSSQPRHIPPPLFGRTDFHMDSKVVSICSGVFHMGAVNSEGDLFMWGKNRFGCLGLGHKKDQYFPFKTAVNAKIKKVACGVDHCLALCKPFM</sequence>
<dbReference type="PROSITE" id="PS50012">
    <property type="entry name" value="RCC1_3"/>
    <property type="match status" value="7"/>
</dbReference>
<feature type="repeat" description="RCC1" evidence="2">
    <location>
        <begin position="43"/>
        <end position="103"/>
    </location>
</feature>
<feature type="repeat" description="RCC1" evidence="2">
    <location>
        <begin position="107"/>
        <end position="171"/>
    </location>
</feature>
<dbReference type="AlphaFoldDB" id="A0A7R8UF28"/>
<feature type="domain" description="RCC1-like" evidence="3">
    <location>
        <begin position="206"/>
        <end position="445"/>
    </location>
</feature>
<feature type="repeat" description="RCC1" evidence="2">
    <location>
        <begin position="284"/>
        <end position="338"/>
    </location>
</feature>
<feature type="repeat" description="RCC1" evidence="2">
    <location>
        <begin position="397"/>
        <end position="446"/>
    </location>
</feature>
<evidence type="ECO:0000313" key="4">
    <source>
        <dbReference type="EMBL" id="CAD7078817.1"/>
    </source>
</evidence>
<dbReference type="Pfam" id="PF25390">
    <property type="entry name" value="WD40_RLD"/>
    <property type="match status" value="1"/>
</dbReference>
<evidence type="ECO:0000313" key="5">
    <source>
        <dbReference type="Proteomes" id="UP000594454"/>
    </source>
</evidence>
<dbReference type="PRINTS" id="PR00633">
    <property type="entry name" value="RCCNDNSATION"/>
</dbReference>
<dbReference type="InParanoid" id="A0A7R8UF28"/>
<evidence type="ECO:0000256" key="2">
    <source>
        <dbReference type="PROSITE-ProRule" id="PRU00235"/>
    </source>
</evidence>
<feature type="repeat" description="RCC1" evidence="2">
    <location>
        <begin position="172"/>
        <end position="230"/>
    </location>
</feature>
<keyword evidence="5" id="KW-1185">Reference proteome</keyword>
<dbReference type="PANTHER" id="PTHR46337">
    <property type="entry name" value="RCC1-LIKE G EXCHANGING FACTOR-LIKE PROTEIN"/>
    <property type="match status" value="1"/>
</dbReference>
<dbReference type="InterPro" id="IPR009091">
    <property type="entry name" value="RCC1/BLIP-II"/>
</dbReference>
<organism evidence="4 5">
    <name type="scientific">Hermetia illucens</name>
    <name type="common">Black soldier fly</name>
    <dbReference type="NCBI Taxonomy" id="343691"/>
    <lineage>
        <taxon>Eukaryota</taxon>
        <taxon>Metazoa</taxon>
        <taxon>Ecdysozoa</taxon>
        <taxon>Arthropoda</taxon>
        <taxon>Hexapoda</taxon>
        <taxon>Insecta</taxon>
        <taxon>Pterygota</taxon>
        <taxon>Neoptera</taxon>
        <taxon>Endopterygota</taxon>
        <taxon>Diptera</taxon>
        <taxon>Brachycera</taxon>
        <taxon>Stratiomyomorpha</taxon>
        <taxon>Stratiomyidae</taxon>
        <taxon>Hermetiinae</taxon>
        <taxon>Hermetia</taxon>
    </lineage>
</organism>
<dbReference type="InterPro" id="IPR053035">
    <property type="entry name" value="Mitochondrial_GEF_domain"/>
</dbReference>
<reference evidence="4 5" key="1">
    <citation type="submission" date="2020-11" db="EMBL/GenBank/DDBJ databases">
        <authorList>
            <person name="Wallbank WR R."/>
            <person name="Pardo Diaz C."/>
            <person name="Kozak K."/>
            <person name="Martin S."/>
            <person name="Jiggins C."/>
            <person name="Moest M."/>
            <person name="Warren A I."/>
            <person name="Generalovic N T."/>
            <person name="Byers J.R.P. K."/>
            <person name="Montejo-Kovacevich G."/>
            <person name="Yen C E."/>
        </authorList>
    </citation>
    <scope>NUCLEOTIDE SEQUENCE [LARGE SCALE GENOMIC DNA]</scope>
</reference>
<dbReference type="FunCoup" id="A0A7R8UF28">
    <property type="interactions" value="640"/>
</dbReference>
<dbReference type="InterPro" id="IPR000408">
    <property type="entry name" value="Reg_chr_condens"/>
</dbReference>
<accession>A0A7R8UF28</accession>
<gene>
    <name evidence="4" type="ORF">HERILL_LOCUS2066</name>
</gene>
<dbReference type="Pfam" id="PF13540">
    <property type="entry name" value="RCC1_2"/>
    <property type="match status" value="1"/>
</dbReference>
<proteinExistence type="predicted"/>
<dbReference type="Proteomes" id="UP000594454">
    <property type="component" value="Chromosome 1"/>
</dbReference>
<feature type="repeat" description="RCC1" evidence="2">
    <location>
        <begin position="339"/>
        <end position="396"/>
    </location>
</feature>
<evidence type="ECO:0000259" key="3">
    <source>
        <dbReference type="Pfam" id="PF25390"/>
    </source>
</evidence>
<dbReference type="SUPFAM" id="SSF50985">
    <property type="entry name" value="RCC1/BLIP-II"/>
    <property type="match status" value="1"/>
</dbReference>
<name>A0A7R8UF28_HERIL</name>
<protein>
    <recommendedName>
        <fullName evidence="3">RCC1-like domain-containing protein</fullName>
    </recommendedName>
</protein>